<dbReference type="AlphaFoldDB" id="A0A2M9ZF98"/>
<dbReference type="RefSeq" id="WP_100757647.1">
    <property type="nucleotide sequence ID" value="NZ_NPDT01000001.1"/>
</dbReference>
<dbReference type="GO" id="GO:0005886">
    <property type="term" value="C:plasma membrane"/>
    <property type="evidence" value="ECO:0007669"/>
    <property type="project" value="TreeGrafter"/>
</dbReference>
<dbReference type="InterPro" id="IPR050515">
    <property type="entry name" value="Beta-lactam/transpept"/>
</dbReference>
<evidence type="ECO:0000256" key="4">
    <source>
        <dbReference type="ARBA" id="ARBA00022729"/>
    </source>
</evidence>
<keyword evidence="8" id="KW-0132">Cell division</keyword>
<feature type="domain" description="Penicillin-binding protein transpeptidase" evidence="7">
    <location>
        <begin position="139"/>
        <end position="346"/>
    </location>
</feature>
<dbReference type="Gene3D" id="3.40.710.10">
    <property type="entry name" value="DD-peptidase/beta-lactamase superfamily"/>
    <property type="match status" value="1"/>
</dbReference>
<dbReference type="EMBL" id="NPDT01000001">
    <property type="protein sequence ID" value="PJZ67098.1"/>
    <property type="molecule type" value="Genomic_DNA"/>
</dbReference>
<evidence type="ECO:0000256" key="2">
    <source>
        <dbReference type="ARBA" id="ARBA00007898"/>
    </source>
</evidence>
<name>A0A2M9ZF98_9LEPT</name>
<proteinExistence type="inferred from homology"/>
<dbReference type="GO" id="GO:0046677">
    <property type="term" value="P:response to antibiotic"/>
    <property type="evidence" value="ECO:0007669"/>
    <property type="project" value="UniProtKB-KW"/>
</dbReference>
<keyword evidence="8" id="KW-0131">Cell cycle</keyword>
<dbReference type="GO" id="GO:0051301">
    <property type="term" value="P:cell division"/>
    <property type="evidence" value="ECO:0007669"/>
    <property type="project" value="UniProtKB-KW"/>
</dbReference>
<evidence type="ECO:0000256" key="6">
    <source>
        <dbReference type="ARBA" id="ARBA00023251"/>
    </source>
</evidence>
<dbReference type="PANTHER" id="PTHR30627:SF6">
    <property type="entry name" value="BETA-LACTAMASE YBXI-RELATED"/>
    <property type="match status" value="1"/>
</dbReference>
<dbReference type="EC" id="3.5.2.6" evidence="3"/>
<sequence>MNRTLIHYAILIGCTYFQSENLEAVPKSSYSYLDKSVREFEKEHSTASVLILESKTGKIEYAYHPEIAISKRLPPGSLIKTLSALVFLKYKDRFRFSPEKKVRCDGKFLLSEDLVPTKADLSVLHIPKDENGKEYLRCSLAQGHGETDLQSALVQSCNVYFLKTASADPGLFYEKLMEEWALGKSTRARLAPYVEPADIGPYADSLVRKTVSSIGEGGLLLTPLKVAQIYSSIWNTGPILSPYWIRGEGPVLVGENRFSDRDLRRITYFLSQVPESGTLKGLKSYRGGPEILGGKTGTGTKDGHKFETQAWTVLSFRHGQNQKVMTVFVEKGSGGKEAKSLVSKILYKISEANESER</sequence>
<reference evidence="8 9" key="1">
    <citation type="submission" date="2017-07" db="EMBL/GenBank/DDBJ databases">
        <title>Leptospira spp. isolated from tropical soils.</title>
        <authorList>
            <person name="Thibeaux R."/>
            <person name="Iraola G."/>
            <person name="Ferres I."/>
            <person name="Bierque E."/>
            <person name="Girault D."/>
            <person name="Soupe-Gilbert M.-E."/>
            <person name="Picardeau M."/>
            <person name="Goarant C."/>
        </authorList>
    </citation>
    <scope>NUCLEOTIDE SEQUENCE [LARGE SCALE GENOMIC DNA]</scope>
    <source>
        <strain evidence="8 9">FH2-C-A2</strain>
    </source>
</reference>
<comment type="catalytic activity">
    <reaction evidence="1">
        <text>a beta-lactam + H2O = a substituted beta-amino acid</text>
        <dbReference type="Rhea" id="RHEA:20401"/>
        <dbReference type="ChEBI" id="CHEBI:15377"/>
        <dbReference type="ChEBI" id="CHEBI:35627"/>
        <dbReference type="ChEBI" id="CHEBI:140347"/>
        <dbReference type="EC" id="3.5.2.6"/>
    </reaction>
</comment>
<dbReference type="GO" id="GO:0071555">
    <property type="term" value="P:cell wall organization"/>
    <property type="evidence" value="ECO:0007669"/>
    <property type="project" value="TreeGrafter"/>
</dbReference>
<evidence type="ECO:0000256" key="1">
    <source>
        <dbReference type="ARBA" id="ARBA00001526"/>
    </source>
</evidence>
<evidence type="ECO:0000313" key="8">
    <source>
        <dbReference type="EMBL" id="PJZ67098.1"/>
    </source>
</evidence>
<comment type="similarity">
    <text evidence="2">Belongs to the class-D beta-lactamase family.</text>
</comment>
<keyword evidence="5" id="KW-0378">Hydrolase</keyword>
<gene>
    <name evidence="8" type="ORF">CH371_03210</name>
</gene>
<dbReference type="GO" id="GO:0008800">
    <property type="term" value="F:beta-lactamase activity"/>
    <property type="evidence" value="ECO:0007669"/>
    <property type="project" value="UniProtKB-EC"/>
</dbReference>
<dbReference type="InterPro" id="IPR001460">
    <property type="entry name" value="PCN-bd_Tpept"/>
</dbReference>
<dbReference type="GO" id="GO:0008658">
    <property type="term" value="F:penicillin binding"/>
    <property type="evidence" value="ECO:0007669"/>
    <property type="project" value="InterPro"/>
</dbReference>
<evidence type="ECO:0000256" key="5">
    <source>
        <dbReference type="ARBA" id="ARBA00022801"/>
    </source>
</evidence>
<accession>A0A2M9ZF98</accession>
<evidence type="ECO:0000256" key="3">
    <source>
        <dbReference type="ARBA" id="ARBA00012865"/>
    </source>
</evidence>
<evidence type="ECO:0000313" key="9">
    <source>
        <dbReference type="Proteomes" id="UP000231912"/>
    </source>
</evidence>
<keyword evidence="4" id="KW-0732">Signal</keyword>
<evidence type="ECO:0000259" key="7">
    <source>
        <dbReference type="Pfam" id="PF00905"/>
    </source>
</evidence>
<dbReference type="Proteomes" id="UP000231912">
    <property type="component" value="Unassembled WGS sequence"/>
</dbReference>
<keyword evidence="6" id="KW-0046">Antibiotic resistance</keyword>
<dbReference type="Pfam" id="PF00905">
    <property type="entry name" value="Transpeptidase"/>
    <property type="match status" value="1"/>
</dbReference>
<comment type="caution">
    <text evidence="8">The sequence shown here is derived from an EMBL/GenBank/DDBJ whole genome shotgun (WGS) entry which is preliminary data.</text>
</comment>
<protein>
    <recommendedName>
        <fullName evidence="3">beta-lactamase</fullName>
        <ecNumber evidence="3">3.5.2.6</ecNumber>
    </recommendedName>
</protein>
<dbReference type="SUPFAM" id="SSF56601">
    <property type="entry name" value="beta-lactamase/transpeptidase-like"/>
    <property type="match status" value="1"/>
</dbReference>
<dbReference type="InterPro" id="IPR012338">
    <property type="entry name" value="Beta-lactam/transpept-like"/>
</dbReference>
<organism evidence="8 9">
    <name type="scientific">Leptospira wolffii</name>
    <dbReference type="NCBI Taxonomy" id="409998"/>
    <lineage>
        <taxon>Bacteria</taxon>
        <taxon>Pseudomonadati</taxon>
        <taxon>Spirochaetota</taxon>
        <taxon>Spirochaetia</taxon>
        <taxon>Leptospirales</taxon>
        <taxon>Leptospiraceae</taxon>
        <taxon>Leptospira</taxon>
    </lineage>
</organism>
<dbReference type="PANTHER" id="PTHR30627">
    <property type="entry name" value="PEPTIDOGLYCAN D,D-TRANSPEPTIDASE"/>
    <property type="match status" value="1"/>
</dbReference>